<protein>
    <submittedName>
        <fullName evidence="1">Uncharacterized protein</fullName>
    </submittedName>
</protein>
<gene>
    <name evidence="1" type="ORF">FSZ31_00425</name>
</gene>
<keyword evidence="2" id="KW-1185">Reference proteome</keyword>
<reference evidence="1 2" key="1">
    <citation type="submission" date="2019-08" db="EMBL/GenBank/DDBJ databases">
        <title>Sphingorhabdus soil sp. nov., isolated from arctic soil.</title>
        <authorList>
            <person name="Liu Y."/>
        </authorList>
    </citation>
    <scope>NUCLEOTIDE SEQUENCE [LARGE SCALE GENOMIC DNA]</scope>
    <source>
        <strain evidence="1 2">D-2Q-5-6</strain>
    </source>
</reference>
<evidence type="ECO:0000313" key="2">
    <source>
        <dbReference type="Proteomes" id="UP000321129"/>
    </source>
</evidence>
<dbReference type="AlphaFoldDB" id="A0A5C6UKA7"/>
<sequence>MPVTGSAPQICAIEQATLAAGSQDNFRTLAGNLLQIDTLVDPRTLAANAATAQIEFAAVCNFPHRIRLESENNGLWQTDGSMNQPAEGFAYALPYQAALTWGEVNGVLSADANVRRISERRFNIDQATAGAIELSITIEPGASNTRANAPVLAGYYGDTLRIFLEPR</sequence>
<dbReference type="EMBL" id="VOPY01000001">
    <property type="protein sequence ID" value="TXC73267.1"/>
    <property type="molecule type" value="Genomic_DNA"/>
</dbReference>
<evidence type="ECO:0000313" key="1">
    <source>
        <dbReference type="EMBL" id="TXC73267.1"/>
    </source>
</evidence>
<dbReference type="RefSeq" id="WP_147121105.1">
    <property type="nucleotide sequence ID" value="NZ_VOPY01000001.1"/>
</dbReference>
<dbReference type="Proteomes" id="UP000321129">
    <property type="component" value="Unassembled WGS sequence"/>
</dbReference>
<dbReference type="OrthoDB" id="7504580at2"/>
<comment type="caution">
    <text evidence="1">The sequence shown here is derived from an EMBL/GenBank/DDBJ whole genome shotgun (WGS) entry which is preliminary data.</text>
</comment>
<organism evidence="1 2">
    <name type="scientific">Flavisphingopyxis soli</name>
    <dbReference type="NCBI Taxonomy" id="2601267"/>
    <lineage>
        <taxon>Bacteria</taxon>
        <taxon>Pseudomonadati</taxon>
        <taxon>Pseudomonadota</taxon>
        <taxon>Alphaproteobacteria</taxon>
        <taxon>Sphingomonadales</taxon>
        <taxon>Sphingopyxidaceae</taxon>
        <taxon>Flavisphingopyxis</taxon>
    </lineage>
</organism>
<accession>A0A5C6UKA7</accession>
<name>A0A5C6UKA7_9SPHN</name>
<proteinExistence type="predicted"/>